<dbReference type="GO" id="GO:0005886">
    <property type="term" value="C:plasma membrane"/>
    <property type="evidence" value="ECO:0007669"/>
    <property type="project" value="UniProtKB-SubCell"/>
</dbReference>
<evidence type="ECO:0000256" key="2">
    <source>
        <dbReference type="ARBA" id="ARBA00022475"/>
    </source>
</evidence>
<dbReference type="KEGG" id="acep:105621284"/>
<keyword evidence="2" id="KW-1003">Cell membrane</keyword>
<keyword evidence="5" id="KW-0552">Olfaction</keyword>
<feature type="transmembrane region" description="Helical" evidence="10">
    <location>
        <begin position="46"/>
        <end position="67"/>
    </location>
</feature>
<reference evidence="12" key="1">
    <citation type="journal article" date="2011" name="PLoS Genet.">
        <title>The genome sequence of the leaf-cutter ant Atta cephalotes reveals insights into its obligate symbiotic lifestyle.</title>
        <authorList>
            <person name="Suen G."/>
            <person name="Teiling C."/>
            <person name="Li L."/>
            <person name="Holt C."/>
            <person name="Abouheif E."/>
            <person name="Bornberg-Bauer E."/>
            <person name="Bouffard P."/>
            <person name="Caldera E.J."/>
            <person name="Cash E."/>
            <person name="Cavanaugh A."/>
            <person name="Denas O."/>
            <person name="Elhaik E."/>
            <person name="Fave M.J."/>
            <person name="Gadau J."/>
            <person name="Gibson J.D."/>
            <person name="Graur D."/>
            <person name="Grubbs K.J."/>
            <person name="Hagen D.E."/>
            <person name="Harkins T.T."/>
            <person name="Helmkampf M."/>
            <person name="Hu H."/>
            <person name="Johnson B.R."/>
            <person name="Kim J."/>
            <person name="Marsh S.E."/>
            <person name="Moeller J.A."/>
            <person name="Munoz-Torres M.C."/>
            <person name="Murphy M.C."/>
            <person name="Naughton M.C."/>
            <person name="Nigam S."/>
            <person name="Overson R."/>
            <person name="Rajakumar R."/>
            <person name="Reese J.T."/>
            <person name="Scott J.J."/>
            <person name="Smith C.R."/>
            <person name="Tao S."/>
            <person name="Tsutsui N.D."/>
            <person name="Viljakainen L."/>
            <person name="Wissler L."/>
            <person name="Yandell M.D."/>
            <person name="Zimmer F."/>
            <person name="Taylor J."/>
            <person name="Slater S.C."/>
            <person name="Clifton S.W."/>
            <person name="Warren W.C."/>
            <person name="Elsik C.G."/>
            <person name="Smith C.D."/>
            <person name="Weinstock G.M."/>
            <person name="Gerardo N.M."/>
            <person name="Currie C.R."/>
        </authorList>
    </citation>
    <scope>NUCLEOTIDE SEQUENCE [LARGE SCALE GENOMIC DNA]</scope>
</reference>
<dbReference type="GO" id="GO:0007165">
    <property type="term" value="P:signal transduction"/>
    <property type="evidence" value="ECO:0007669"/>
    <property type="project" value="UniProtKB-KW"/>
</dbReference>
<keyword evidence="8" id="KW-0675">Receptor</keyword>
<dbReference type="PANTHER" id="PTHR21137">
    <property type="entry name" value="ODORANT RECEPTOR"/>
    <property type="match status" value="1"/>
</dbReference>
<protein>
    <recommendedName>
        <fullName evidence="13">Odorant receptor</fullName>
    </recommendedName>
</protein>
<keyword evidence="6 10" id="KW-1133">Transmembrane helix</keyword>
<evidence type="ECO:0008006" key="13">
    <source>
        <dbReference type="Google" id="ProtNLM"/>
    </source>
</evidence>
<keyword evidence="9" id="KW-0807">Transducer</keyword>
<dbReference type="InterPro" id="IPR004117">
    <property type="entry name" value="7tm6_olfct_rcpt"/>
</dbReference>
<dbReference type="Proteomes" id="UP000005205">
    <property type="component" value="Unassembled WGS sequence"/>
</dbReference>
<dbReference type="GO" id="GO:0005549">
    <property type="term" value="F:odorant binding"/>
    <property type="evidence" value="ECO:0007669"/>
    <property type="project" value="InterPro"/>
</dbReference>
<keyword evidence="3" id="KW-0716">Sensory transduction</keyword>
<keyword evidence="12" id="KW-1185">Reference proteome</keyword>
<evidence type="ECO:0000313" key="11">
    <source>
        <dbReference type="EnsemblMetazoa" id="XP_012058142.1"/>
    </source>
</evidence>
<keyword evidence="7 10" id="KW-0472">Membrane</keyword>
<evidence type="ECO:0000256" key="4">
    <source>
        <dbReference type="ARBA" id="ARBA00022692"/>
    </source>
</evidence>
<dbReference type="AlphaFoldDB" id="A0A158NKT4"/>
<gene>
    <name evidence="11" type="primary">105621284</name>
</gene>
<feature type="transmembrane region" description="Helical" evidence="10">
    <location>
        <begin position="73"/>
        <end position="92"/>
    </location>
</feature>
<dbReference type="OrthoDB" id="6614360at2759"/>
<evidence type="ECO:0000256" key="8">
    <source>
        <dbReference type="ARBA" id="ARBA00023170"/>
    </source>
</evidence>
<evidence type="ECO:0000256" key="7">
    <source>
        <dbReference type="ARBA" id="ARBA00023136"/>
    </source>
</evidence>
<name>A0A158NKT4_ATTCE</name>
<comment type="subcellular location">
    <subcellularLocation>
        <location evidence="1">Cell membrane</location>
        <topology evidence="1">Multi-pass membrane protein</topology>
    </subcellularLocation>
</comment>
<dbReference type="GO" id="GO:0004984">
    <property type="term" value="F:olfactory receptor activity"/>
    <property type="evidence" value="ECO:0007669"/>
    <property type="project" value="InterPro"/>
</dbReference>
<evidence type="ECO:0000256" key="6">
    <source>
        <dbReference type="ARBA" id="ARBA00022989"/>
    </source>
</evidence>
<proteinExistence type="predicted"/>
<keyword evidence="4 10" id="KW-0812">Transmembrane</keyword>
<evidence type="ECO:0000256" key="1">
    <source>
        <dbReference type="ARBA" id="ARBA00004651"/>
    </source>
</evidence>
<reference evidence="11" key="2">
    <citation type="submission" date="2016-04" db="UniProtKB">
        <authorList>
            <consortium name="EnsemblMetazoa"/>
        </authorList>
    </citation>
    <scope>IDENTIFICATION</scope>
</reference>
<accession>A0A158NKT4</accession>
<dbReference type="Pfam" id="PF02949">
    <property type="entry name" value="7tm_6"/>
    <property type="match status" value="1"/>
</dbReference>
<dbReference type="EMBL" id="ADTU01018808">
    <property type="status" value="NOT_ANNOTATED_CDS"/>
    <property type="molecule type" value="Genomic_DNA"/>
</dbReference>
<evidence type="ECO:0000256" key="3">
    <source>
        <dbReference type="ARBA" id="ARBA00022606"/>
    </source>
</evidence>
<dbReference type="InParanoid" id="A0A158NKT4"/>
<evidence type="ECO:0000256" key="5">
    <source>
        <dbReference type="ARBA" id="ARBA00022725"/>
    </source>
</evidence>
<sequence>MLFCANTCRFRFENVSHKYSSTEKSLIDCLDNGFAKLLEDTFSISFAVQLLIVTVGLSITLVQVSYLHDLAEAMRYFVFIIAQLFHLFCLSFQGQKLISHSLETCDKIFRGSWFIIPMKEQRLLLFVMRKSIEASVLTAGKIYVFSLENFTAVVQSSMSYFTLLSSFDVS</sequence>
<dbReference type="EnsemblMetazoa" id="XM_012202752.1">
    <property type="protein sequence ID" value="XP_012058142.1"/>
    <property type="gene ID" value="LOC105621284"/>
</dbReference>
<dbReference type="PANTHER" id="PTHR21137:SF35">
    <property type="entry name" value="ODORANT RECEPTOR 19A-RELATED"/>
    <property type="match status" value="1"/>
</dbReference>
<evidence type="ECO:0000313" key="12">
    <source>
        <dbReference type="Proteomes" id="UP000005205"/>
    </source>
</evidence>
<evidence type="ECO:0000256" key="10">
    <source>
        <dbReference type="SAM" id="Phobius"/>
    </source>
</evidence>
<evidence type="ECO:0000256" key="9">
    <source>
        <dbReference type="ARBA" id="ARBA00023224"/>
    </source>
</evidence>
<organism evidence="11 12">
    <name type="scientific">Atta cephalotes</name>
    <name type="common">Leafcutter ant</name>
    <dbReference type="NCBI Taxonomy" id="12957"/>
    <lineage>
        <taxon>Eukaryota</taxon>
        <taxon>Metazoa</taxon>
        <taxon>Ecdysozoa</taxon>
        <taxon>Arthropoda</taxon>
        <taxon>Hexapoda</taxon>
        <taxon>Insecta</taxon>
        <taxon>Pterygota</taxon>
        <taxon>Neoptera</taxon>
        <taxon>Endopterygota</taxon>
        <taxon>Hymenoptera</taxon>
        <taxon>Apocrita</taxon>
        <taxon>Aculeata</taxon>
        <taxon>Formicoidea</taxon>
        <taxon>Formicidae</taxon>
        <taxon>Myrmicinae</taxon>
        <taxon>Atta</taxon>
    </lineage>
</organism>